<dbReference type="Proteomes" id="UP000230052">
    <property type="component" value="Unassembled WGS sequence"/>
</dbReference>
<dbReference type="HAMAP" id="MF_00602">
    <property type="entry name" value="Prot_Arg_kinase"/>
    <property type="match status" value="1"/>
</dbReference>
<gene>
    <name evidence="5" type="primary">mcsB</name>
    <name evidence="8" type="ORF">COS99_01925</name>
</gene>
<comment type="catalytic activity">
    <reaction evidence="5">
        <text>L-arginyl-[protein] + ATP = N(omega)-phospho-L-arginyl-[protein] + ADP + H(+)</text>
        <dbReference type="Rhea" id="RHEA:43384"/>
        <dbReference type="Rhea" id="RHEA-COMP:10532"/>
        <dbReference type="Rhea" id="RHEA-COMP:10533"/>
        <dbReference type="ChEBI" id="CHEBI:15378"/>
        <dbReference type="ChEBI" id="CHEBI:29965"/>
        <dbReference type="ChEBI" id="CHEBI:30616"/>
        <dbReference type="ChEBI" id="CHEBI:83226"/>
        <dbReference type="ChEBI" id="CHEBI:456216"/>
        <dbReference type="EC" id="2.7.14.1"/>
    </reaction>
</comment>
<feature type="binding site" evidence="5 6">
    <location>
        <position position="89"/>
    </location>
    <ligand>
        <name>ATP</name>
        <dbReference type="ChEBI" id="CHEBI:30616"/>
    </ligand>
</feature>
<comment type="activity regulation">
    <text evidence="5">Appears to be allosterically activated by the binding of pArg-containing polypeptides to the pArg-binding pocket localized in the C-terminal domain of McsB.</text>
</comment>
<dbReference type="PROSITE" id="PS51510">
    <property type="entry name" value="PHOSPHAGEN_KINASE_C"/>
    <property type="match status" value="1"/>
</dbReference>
<dbReference type="GO" id="GO:1990424">
    <property type="term" value="F:protein arginine kinase activity"/>
    <property type="evidence" value="ECO:0007669"/>
    <property type="project" value="UniProtKB-EC"/>
</dbReference>
<dbReference type="InterPro" id="IPR022414">
    <property type="entry name" value="ATP-guanido_PTrfase_cat"/>
</dbReference>
<feature type="binding site" evidence="5 6">
    <location>
        <position position="123"/>
    </location>
    <ligand>
        <name>ATP</name>
        <dbReference type="ChEBI" id="CHEBI:30616"/>
    </ligand>
</feature>
<sequence>MKLNDLLNQTSEWLKGSGPKSDIVISSRIRFARNLVKAPFSDWATKDQKKDALSMIKKAMESAGFLKDYTFFDMAELSEIDRQFLVERHLMSLEHARNPEYKALVVDNSEIISIMINEEDHLRIQVLKSGFNLTEAWRIINKIDGKINKKLEYAYSSKWGYLTACPTNTGTAMRASVMLHLPALVLTKQVGKVLETVAKLSLAIRGLYGEGTEAAGNFFQISNQVTLGRAEEDIIGNIESIINQVIAREANARHVLMTQDKDTLSDKTWRAYGTLKSAHMITSDETMRLLSIVRLGVDLGVIKDIDIKSINSLFILTQPAHLQKFEGKASPSNERDVVRARLIRERLKK</sequence>
<dbReference type="PANTHER" id="PTHR11547:SF38">
    <property type="entry name" value="ARGININE KINASE 1-RELATED"/>
    <property type="match status" value="1"/>
</dbReference>
<dbReference type="InterPro" id="IPR000749">
    <property type="entry name" value="ATP-guanido_PTrfase"/>
</dbReference>
<evidence type="ECO:0000256" key="2">
    <source>
        <dbReference type="ARBA" id="ARBA00022741"/>
    </source>
</evidence>
<dbReference type="NCBIfam" id="NF002194">
    <property type="entry name" value="PRK01059.1-4"/>
    <property type="match status" value="1"/>
</dbReference>
<dbReference type="SUPFAM" id="SSF55931">
    <property type="entry name" value="Glutamine synthetase/guanido kinase"/>
    <property type="match status" value="1"/>
</dbReference>
<feature type="short sequence motif" description="RDXXRA motif of the pArg binding pocket involved in allosteric regulation" evidence="5">
    <location>
        <begin position="335"/>
        <end position="340"/>
    </location>
</feature>
<keyword evidence="4 5" id="KW-0067">ATP-binding</keyword>
<comment type="caution">
    <text evidence="8">The sequence shown here is derived from an EMBL/GenBank/DDBJ whole genome shotgun (WGS) entry which is preliminary data.</text>
</comment>
<feature type="binding site" evidence="5 6">
    <location>
        <begin position="174"/>
        <end position="178"/>
    </location>
    <ligand>
        <name>ATP</name>
        <dbReference type="ChEBI" id="CHEBI:30616"/>
    </ligand>
</feature>
<dbReference type="GO" id="GO:0005524">
    <property type="term" value="F:ATP binding"/>
    <property type="evidence" value="ECO:0007669"/>
    <property type="project" value="UniProtKB-UniRule"/>
</dbReference>
<evidence type="ECO:0000259" key="7">
    <source>
        <dbReference type="PROSITE" id="PS51510"/>
    </source>
</evidence>
<keyword evidence="2 5" id="KW-0547">Nucleotide-binding</keyword>
<keyword evidence="5" id="KW-0021">Allosteric enzyme</keyword>
<organism evidence="8 9">
    <name type="scientific">Candidatus Aquitaenariimonas noxiae</name>
    <dbReference type="NCBI Taxonomy" id="1974741"/>
    <lineage>
        <taxon>Bacteria</taxon>
        <taxon>Pseudomonadati</taxon>
        <taxon>Candidatus Omnitrophota</taxon>
        <taxon>Candidatus Aquitaenariimonas</taxon>
    </lineage>
</organism>
<dbReference type="GO" id="GO:0005615">
    <property type="term" value="C:extracellular space"/>
    <property type="evidence" value="ECO:0007669"/>
    <property type="project" value="TreeGrafter"/>
</dbReference>
<evidence type="ECO:0000256" key="4">
    <source>
        <dbReference type="ARBA" id="ARBA00022840"/>
    </source>
</evidence>
<dbReference type="Gene3D" id="3.30.590.10">
    <property type="entry name" value="Glutamine synthetase/guanido kinase, catalytic domain"/>
    <property type="match status" value="1"/>
</dbReference>
<feature type="binding site" evidence="5 6">
    <location>
        <begin position="205"/>
        <end position="210"/>
    </location>
    <ligand>
        <name>ATP</name>
        <dbReference type="ChEBI" id="CHEBI:30616"/>
    </ligand>
</feature>
<comment type="similarity">
    <text evidence="5 6">Belongs to the ATP:guanido phosphotransferase family.</text>
</comment>
<dbReference type="GO" id="GO:0046314">
    <property type="term" value="P:phosphocreatine biosynthetic process"/>
    <property type="evidence" value="ECO:0007669"/>
    <property type="project" value="InterPro"/>
</dbReference>
<reference evidence="8 9" key="1">
    <citation type="submission" date="2017-09" db="EMBL/GenBank/DDBJ databases">
        <title>Depth-based differentiation of microbial function through sediment-hosted aquifers and enrichment of novel symbionts in the deep terrestrial subsurface.</title>
        <authorList>
            <person name="Probst A.J."/>
            <person name="Ladd B."/>
            <person name="Jarett J.K."/>
            <person name="Geller-Mcgrath D.E."/>
            <person name="Sieber C.M."/>
            <person name="Emerson J.B."/>
            <person name="Anantharaman K."/>
            <person name="Thomas B.C."/>
            <person name="Malmstrom R."/>
            <person name="Stieglmeier M."/>
            <person name="Klingl A."/>
            <person name="Woyke T."/>
            <person name="Ryan C.M."/>
            <person name="Banfield J.F."/>
        </authorList>
    </citation>
    <scope>NUCLEOTIDE SEQUENCE [LARGE SCALE GENOMIC DNA]</scope>
    <source>
        <strain evidence="8">CG07_land_8_20_14_0_80_42_15</strain>
    </source>
</reference>
<evidence type="ECO:0000256" key="3">
    <source>
        <dbReference type="ARBA" id="ARBA00022777"/>
    </source>
</evidence>
<dbReference type="InterPro" id="IPR014746">
    <property type="entry name" value="Gln_synth/guanido_kin_cat_dom"/>
</dbReference>
<dbReference type="CDD" id="cd07930">
    <property type="entry name" value="bacterial_phosphagen_kinase"/>
    <property type="match status" value="1"/>
</dbReference>
<dbReference type="PANTHER" id="PTHR11547">
    <property type="entry name" value="ARGININE OR CREATINE KINASE"/>
    <property type="match status" value="1"/>
</dbReference>
<name>A0A2J0KXV3_9BACT</name>
<dbReference type="GO" id="GO:0004111">
    <property type="term" value="F:creatine kinase activity"/>
    <property type="evidence" value="ECO:0007669"/>
    <property type="project" value="InterPro"/>
</dbReference>
<dbReference type="Pfam" id="PF00217">
    <property type="entry name" value="ATP-gua_Ptrans"/>
    <property type="match status" value="1"/>
</dbReference>
<dbReference type="InterPro" id="IPR023660">
    <property type="entry name" value="Arg_Kinase"/>
</dbReference>
<keyword evidence="3 5" id="KW-0418">Kinase</keyword>
<accession>A0A2J0KXV3</accession>
<evidence type="ECO:0000256" key="5">
    <source>
        <dbReference type="HAMAP-Rule" id="MF_00602"/>
    </source>
</evidence>
<evidence type="ECO:0000313" key="9">
    <source>
        <dbReference type="Proteomes" id="UP000230052"/>
    </source>
</evidence>
<protein>
    <recommendedName>
        <fullName evidence="5">Protein-arginine kinase</fullName>
        <ecNumber evidence="5">2.7.14.1</ecNumber>
    </recommendedName>
</protein>
<dbReference type="AlphaFoldDB" id="A0A2J0KXV3"/>
<dbReference type="EMBL" id="PEWV01000018">
    <property type="protein sequence ID" value="PIU42134.1"/>
    <property type="molecule type" value="Genomic_DNA"/>
</dbReference>
<feature type="binding site" evidence="5 6">
    <location>
        <begin position="26"/>
        <end position="30"/>
    </location>
    <ligand>
        <name>ATP</name>
        <dbReference type="ChEBI" id="CHEBI:30616"/>
    </ligand>
</feature>
<dbReference type="EC" id="2.7.14.1" evidence="5"/>
<evidence type="ECO:0000256" key="1">
    <source>
        <dbReference type="ARBA" id="ARBA00022679"/>
    </source>
</evidence>
<comment type="function">
    <text evidence="5">Catalyzes the specific phosphorylation of arginine residues in proteins.</text>
</comment>
<feature type="domain" description="Phosphagen kinase C-terminal" evidence="7">
    <location>
        <begin position="23"/>
        <end position="252"/>
    </location>
</feature>
<proteinExistence type="inferred from homology"/>
<evidence type="ECO:0000313" key="8">
    <source>
        <dbReference type="EMBL" id="PIU42134.1"/>
    </source>
</evidence>
<keyword evidence="1 5" id="KW-0808">Transferase</keyword>
<evidence type="ECO:0000256" key="6">
    <source>
        <dbReference type="PROSITE-ProRule" id="PRU00843"/>
    </source>
</evidence>